<evidence type="ECO:0000313" key="4">
    <source>
        <dbReference type="Proteomes" id="UP000641588"/>
    </source>
</evidence>
<dbReference type="PANTHER" id="PTHR40040:SF1">
    <property type="entry name" value="MEMBRANE PROTEIN"/>
    <property type="match status" value="1"/>
</dbReference>
<feature type="region of interest" description="Disordered" evidence="1">
    <location>
        <begin position="1"/>
        <end position="28"/>
    </location>
</feature>
<name>A0A972K222_9BACL</name>
<reference evidence="3" key="1">
    <citation type="submission" date="2019-10" db="EMBL/GenBank/DDBJ databases">
        <title>Description of Paenibacillus glebae sp. nov.</title>
        <authorList>
            <person name="Carlier A."/>
            <person name="Qi S."/>
        </authorList>
    </citation>
    <scope>NUCLEOTIDE SEQUENCE</scope>
    <source>
        <strain evidence="3">LMG 31456</strain>
    </source>
</reference>
<feature type="compositionally biased region" description="Basic and acidic residues" evidence="1">
    <location>
        <begin position="19"/>
        <end position="28"/>
    </location>
</feature>
<dbReference type="EMBL" id="WHOD01000070">
    <property type="protein sequence ID" value="NOU95440.1"/>
    <property type="molecule type" value="Genomic_DNA"/>
</dbReference>
<evidence type="ECO:0008006" key="5">
    <source>
        <dbReference type="Google" id="ProtNLM"/>
    </source>
</evidence>
<dbReference type="RefSeq" id="WP_171653632.1">
    <property type="nucleotide sequence ID" value="NZ_WHOD01000070.1"/>
</dbReference>
<evidence type="ECO:0000256" key="1">
    <source>
        <dbReference type="SAM" id="MobiDB-lite"/>
    </source>
</evidence>
<gene>
    <name evidence="3" type="ORF">GC093_19735</name>
</gene>
<protein>
    <recommendedName>
        <fullName evidence="5">DUF4190 domain-containing protein</fullName>
    </recommendedName>
</protein>
<dbReference type="InterPro" id="IPR055338">
    <property type="entry name" value="YqfX-like"/>
</dbReference>
<sequence>MKEQNRIQPGEHPNNSNHFSREQLYKETGHDSTEEYAAEIAAPYAEPMQAPIESRRPVQLSAAQEERIQTHGKWLGVTALVLGILSMFVFPTLFGSIAALLGVITYVQGNRALGIGAVSLGLISLIGYFLLVPLYA</sequence>
<dbReference type="PANTHER" id="PTHR40040">
    <property type="entry name" value="SMALL HYDROPHOBIC PROTEIN-RELATED"/>
    <property type="match status" value="1"/>
</dbReference>
<evidence type="ECO:0000313" key="3">
    <source>
        <dbReference type="EMBL" id="NOU95440.1"/>
    </source>
</evidence>
<feature type="transmembrane region" description="Helical" evidence="2">
    <location>
        <begin position="113"/>
        <end position="135"/>
    </location>
</feature>
<proteinExistence type="predicted"/>
<evidence type="ECO:0000256" key="2">
    <source>
        <dbReference type="SAM" id="Phobius"/>
    </source>
</evidence>
<dbReference type="Proteomes" id="UP000641588">
    <property type="component" value="Unassembled WGS sequence"/>
</dbReference>
<dbReference type="AlphaFoldDB" id="A0A972K222"/>
<organism evidence="3 4">
    <name type="scientific">Paenibacillus foliorum</name>
    <dbReference type="NCBI Taxonomy" id="2654974"/>
    <lineage>
        <taxon>Bacteria</taxon>
        <taxon>Bacillati</taxon>
        <taxon>Bacillota</taxon>
        <taxon>Bacilli</taxon>
        <taxon>Bacillales</taxon>
        <taxon>Paenibacillaceae</taxon>
        <taxon>Paenibacillus</taxon>
    </lineage>
</organism>
<keyword evidence="2" id="KW-0472">Membrane</keyword>
<keyword evidence="2" id="KW-1133">Transmembrane helix</keyword>
<keyword evidence="2" id="KW-0812">Transmembrane</keyword>
<feature type="transmembrane region" description="Helical" evidence="2">
    <location>
        <begin position="74"/>
        <end position="107"/>
    </location>
</feature>
<keyword evidence="4" id="KW-1185">Reference proteome</keyword>
<accession>A0A972K222</accession>
<comment type="caution">
    <text evidence="3">The sequence shown here is derived from an EMBL/GenBank/DDBJ whole genome shotgun (WGS) entry which is preliminary data.</text>
</comment>